<proteinExistence type="predicted"/>
<evidence type="ECO:0000313" key="2">
    <source>
        <dbReference type="Proteomes" id="UP001301731"/>
    </source>
</evidence>
<keyword evidence="2" id="KW-1185">Reference proteome</keyword>
<evidence type="ECO:0000313" key="1">
    <source>
        <dbReference type="EMBL" id="WOX25991.1"/>
    </source>
</evidence>
<dbReference type="RefSeq" id="WP_318108835.1">
    <property type="nucleotide sequence ID" value="NZ_CP137573.1"/>
</dbReference>
<dbReference type="Proteomes" id="UP001301731">
    <property type="component" value="Chromosome"/>
</dbReference>
<organism evidence="1 2">
    <name type="scientific">Streptomyces solicathayae</name>
    <dbReference type="NCBI Taxonomy" id="3081768"/>
    <lineage>
        <taxon>Bacteria</taxon>
        <taxon>Bacillati</taxon>
        <taxon>Actinomycetota</taxon>
        <taxon>Actinomycetes</taxon>
        <taxon>Kitasatosporales</taxon>
        <taxon>Streptomycetaceae</taxon>
        <taxon>Streptomyces</taxon>
    </lineage>
</organism>
<dbReference type="SUPFAM" id="SSF54919">
    <property type="entry name" value="Nucleoside diphosphate kinase, NDK"/>
    <property type="match status" value="1"/>
</dbReference>
<gene>
    <name evidence="1" type="ORF">R2D22_33255</name>
</gene>
<accession>A0ABZ0M2I6</accession>
<dbReference type="InterPro" id="IPR036850">
    <property type="entry name" value="NDK-like_dom_sf"/>
</dbReference>
<protein>
    <recommendedName>
        <fullName evidence="3">Nucleoside diphosphate kinase-like domain-containing protein</fullName>
    </recommendedName>
</protein>
<name>A0ABZ0M2I6_9ACTN</name>
<reference evidence="1 2" key="1">
    <citation type="submission" date="2023-10" db="EMBL/GenBank/DDBJ databases">
        <title>The genome sequence of Streptomyces sp. HUAS YS2.</title>
        <authorList>
            <person name="Mo P."/>
        </authorList>
    </citation>
    <scope>NUCLEOTIDE SEQUENCE [LARGE SCALE GENOMIC DNA]</scope>
    <source>
        <strain evidence="1 2">HUAS YS2</strain>
    </source>
</reference>
<dbReference type="EMBL" id="CP137573">
    <property type="protein sequence ID" value="WOX25991.1"/>
    <property type="molecule type" value="Genomic_DNA"/>
</dbReference>
<evidence type="ECO:0008006" key="3">
    <source>
        <dbReference type="Google" id="ProtNLM"/>
    </source>
</evidence>
<sequence length="292" mass="32177">MADPTVRPPASGAQSFVVVKPDAEAAGLTGAVSDYWRAFGYRVEDHGTRTLTRQDVFRLGTLSSRRAAPVKHEFNAQYLTSGPVRTLMIEGPDAIRAGVSLKTTFRQNIDASELFSLMHTPADDEEYTRQIAVLRDEPAGPEEEHRELTEDEVASRCLLDRETLSALVAEELRVLPARRAAGEAGVVPAELDAAPFDQYFGIVIWDDTKHSVDDFAAIVREELPELRADWAARAALRIKALLPAPVAVRRAADAGRTWQELTNRHELRASLVRVSEEETAALRAVRVEGSGR</sequence>
<dbReference type="Gene3D" id="3.30.70.141">
    <property type="entry name" value="Nucleoside diphosphate kinase-like domain"/>
    <property type="match status" value="1"/>
</dbReference>